<dbReference type="Gene3D" id="3.40.630.10">
    <property type="entry name" value="Zn peptidases"/>
    <property type="match status" value="1"/>
</dbReference>
<dbReference type="NCBIfam" id="TIGR01891">
    <property type="entry name" value="amidohydrolases"/>
    <property type="match status" value="1"/>
</dbReference>
<protein>
    <submittedName>
        <fullName evidence="3">Metal-dependent amidase/aminoacylase/carboxypeptidase</fullName>
    </submittedName>
</protein>
<dbReference type="AlphaFoldDB" id="A0A4Y4BYP8"/>
<name>A0A4Y4BYP8_9CORY</name>
<evidence type="ECO:0000313" key="3">
    <source>
        <dbReference type="EMBL" id="GEC85618.1"/>
    </source>
</evidence>
<dbReference type="PIRSF" id="PIRSF005962">
    <property type="entry name" value="Pept_M20D_amidohydro"/>
    <property type="match status" value="1"/>
</dbReference>
<dbReference type="Pfam" id="PF01546">
    <property type="entry name" value="Peptidase_M20"/>
    <property type="match status" value="1"/>
</dbReference>
<evidence type="ECO:0000259" key="2">
    <source>
        <dbReference type="Pfam" id="PF07687"/>
    </source>
</evidence>
<dbReference type="PANTHER" id="PTHR11014">
    <property type="entry name" value="PEPTIDASE M20 FAMILY MEMBER"/>
    <property type="match status" value="1"/>
</dbReference>
<feature type="binding site" evidence="1">
    <location>
        <position position="173"/>
    </location>
    <ligand>
        <name>Mn(2+)</name>
        <dbReference type="ChEBI" id="CHEBI:29035"/>
        <label>1</label>
    </ligand>
</feature>
<dbReference type="Gene3D" id="3.30.70.360">
    <property type="match status" value="1"/>
</dbReference>
<keyword evidence="1" id="KW-0464">Manganese</keyword>
<evidence type="ECO:0000256" key="1">
    <source>
        <dbReference type="PIRSR" id="PIRSR005962-1"/>
    </source>
</evidence>
<dbReference type="InterPro" id="IPR017439">
    <property type="entry name" value="Amidohydrolase"/>
</dbReference>
<keyword evidence="3" id="KW-0121">Carboxypeptidase</keyword>
<feature type="binding site" evidence="1">
    <location>
        <position position="146"/>
    </location>
    <ligand>
        <name>Mn(2+)</name>
        <dbReference type="ChEBI" id="CHEBI:29035"/>
        <label>2</label>
    </ligand>
</feature>
<dbReference type="GO" id="GO:0004180">
    <property type="term" value="F:carboxypeptidase activity"/>
    <property type="evidence" value="ECO:0007669"/>
    <property type="project" value="UniProtKB-KW"/>
</dbReference>
<sequence length="414" mass="44454">MEAMSTLPDIAEFIADPGVDQSWTDSFYTWMHEHPELSEQEEQTAKHILSRLATMDCEVTHDIGGHGITAVWRNGEGPTVLYRADFDALPVTETTGASYASKKPGVMHACGHDVHTTGLMAACEILDARRDVWSGTFIALFQPAEEVTRGASSMIDDGLAEKIPAPDVCLGAHVYPGPSGTVYSAAGPVMAACDTITVTLHGISAHASSPHNSIDPTYLAAMIVVRLQGIVGREIAAEDFGVVSVGTLSSGHTNNTIPDVATLVLNCRFYDTKVRDRTYAAIERIVQAECVASGTPAPADIVYSAHGELTDNDAEVHDAVRPVLDAVFGEDSADAPRWTASEDFSEIPRHFGVPYEFLLVGCTDRAVWDAAVEADRVNQDVPTNHSGNFLPTKESVRTTADAATAALLAYLWRE</sequence>
<keyword evidence="3" id="KW-0645">Protease</keyword>
<reference evidence="3 4" key="1">
    <citation type="submission" date="2019-06" db="EMBL/GenBank/DDBJ databases">
        <title>Whole genome shotgun sequence of Corynebacterium variabile NBRC 15286.</title>
        <authorList>
            <person name="Hosoyama A."/>
            <person name="Uohara A."/>
            <person name="Ohji S."/>
            <person name="Ichikawa N."/>
        </authorList>
    </citation>
    <scope>NUCLEOTIDE SEQUENCE [LARGE SCALE GENOMIC DNA]</scope>
    <source>
        <strain evidence="3 4">NBRC 15286</strain>
    </source>
</reference>
<keyword evidence="3" id="KW-0378">Hydrolase</keyword>
<dbReference type="InterPro" id="IPR011650">
    <property type="entry name" value="Peptidase_M20_dimer"/>
</dbReference>
<dbReference type="SUPFAM" id="SSF55031">
    <property type="entry name" value="Bacterial exopeptidase dimerisation domain"/>
    <property type="match status" value="1"/>
</dbReference>
<organism evidence="3 4">
    <name type="scientific">Corynebacterium variabile</name>
    <dbReference type="NCBI Taxonomy" id="1727"/>
    <lineage>
        <taxon>Bacteria</taxon>
        <taxon>Bacillati</taxon>
        <taxon>Actinomycetota</taxon>
        <taxon>Actinomycetes</taxon>
        <taxon>Mycobacteriales</taxon>
        <taxon>Corynebacteriaceae</taxon>
        <taxon>Corynebacterium</taxon>
    </lineage>
</organism>
<evidence type="ECO:0000313" key="4">
    <source>
        <dbReference type="Proteomes" id="UP000319986"/>
    </source>
</evidence>
<dbReference type="InterPro" id="IPR002933">
    <property type="entry name" value="Peptidase_M20"/>
</dbReference>
<feature type="binding site" evidence="1">
    <location>
        <position position="385"/>
    </location>
    <ligand>
        <name>Mn(2+)</name>
        <dbReference type="ChEBI" id="CHEBI:29035"/>
        <label>2</label>
    </ligand>
</feature>
<comment type="caution">
    <text evidence="3">The sequence shown here is derived from an EMBL/GenBank/DDBJ whole genome shotgun (WGS) entry which is preliminary data.</text>
</comment>
<comment type="cofactor">
    <cofactor evidence="1">
        <name>Mn(2+)</name>
        <dbReference type="ChEBI" id="CHEBI:29035"/>
    </cofactor>
    <text evidence="1">The Mn(2+) ion enhances activity.</text>
</comment>
<feature type="domain" description="Peptidase M20 dimerisation" evidence="2">
    <location>
        <begin position="196"/>
        <end position="290"/>
    </location>
</feature>
<dbReference type="PANTHER" id="PTHR11014:SF63">
    <property type="entry name" value="METALLOPEPTIDASE, PUTATIVE (AFU_ORTHOLOGUE AFUA_6G09600)-RELATED"/>
    <property type="match status" value="1"/>
</dbReference>
<feature type="binding site" evidence="1">
    <location>
        <position position="112"/>
    </location>
    <ligand>
        <name>Mn(2+)</name>
        <dbReference type="ChEBI" id="CHEBI:29035"/>
        <label>2</label>
    </ligand>
</feature>
<dbReference type="GO" id="GO:0046872">
    <property type="term" value="F:metal ion binding"/>
    <property type="evidence" value="ECO:0007669"/>
    <property type="project" value="UniProtKB-KW"/>
</dbReference>
<accession>A0A4Y4BYP8</accession>
<proteinExistence type="predicted"/>
<gene>
    <name evidence="3" type="ORF">CVA01_09320</name>
</gene>
<keyword evidence="1" id="KW-0479">Metal-binding</keyword>
<dbReference type="InterPro" id="IPR036264">
    <property type="entry name" value="Bact_exopeptidase_dim_dom"/>
</dbReference>
<feature type="binding site" evidence="1">
    <location>
        <position position="110"/>
    </location>
    <ligand>
        <name>Mn(2+)</name>
        <dbReference type="ChEBI" id="CHEBI:29035"/>
        <label>2</label>
    </ligand>
</feature>
<dbReference type="EMBL" id="BJNT01000006">
    <property type="protein sequence ID" value="GEC85618.1"/>
    <property type="molecule type" value="Genomic_DNA"/>
</dbReference>
<dbReference type="Proteomes" id="UP000319986">
    <property type="component" value="Unassembled WGS sequence"/>
</dbReference>
<dbReference type="Pfam" id="PF07687">
    <property type="entry name" value="M20_dimer"/>
    <property type="match status" value="1"/>
</dbReference>
<dbReference type="SUPFAM" id="SSF53187">
    <property type="entry name" value="Zn-dependent exopeptidases"/>
    <property type="match status" value="1"/>
</dbReference>